<dbReference type="Pfam" id="PF01411">
    <property type="entry name" value="tRNA-synt_2c"/>
    <property type="match status" value="1"/>
</dbReference>
<dbReference type="PANTHER" id="PTHR43462:SF1">
    <property type="entry name" value="ALANYL-TRNA EDITING PROTEIN AARSD1"/>
    <property type="match status" value="1"/>
</dbReference>
<evidence type="ECO:0000313" key="8">
    <source>
        <dbReference type="Proteomes" id="UP000011555"/>
    </source>
</evidence>
<accession>M0LG19</accession>
<dbReference type="PATRIC" id="fig|358396.7.peg.2074"/>
<dbReference type="GO" id="GO:0006419">
    <property type="term" value="P:alanyl-tRNA aminoacylation"/>
    <property type="evidence" value="ECO:0007669"/>
    <property type="project" value="InterPro"/>
</dbReference>
<keyword evidence="8" id="KW-1185">Reference proteome</keyword>
<reference evidence="7 8" key="2">
    <citation type="journal article" date="2014" name="PLoS Genet.">
        <title>Phylogenetically driven sequencing of extremely halophilic archaea reveals strategies for static and dynamic osmo-response.</title>
        <authorList>
            <person name="Becker E.A."/>
            <person name="Seitzer P.M."/>
            <person name="Tritt A."/>
            <person name="Larsen D."/>
            <person name="Krusor M."/>
            <person name="Yao A.I."/>
            <person name="Wu D."/>
            <person name="Madern D."/>
            <person name="Eisen J.A."/>
            <person name="Darling A.E."/>
            <person name="Facciotti M.T."/>
        </authorList>
    </citation>
    <scope>NUCLEOTIDE SEQUENCE [LARGE SCALE GENOMIC DNA]</scope>
    <source>
        <strain evidence="7 8">AJ5</strain>
    </source>
</reference>
<dbReference type="GO" id="GO:0046872">
    <property type="term" value="F:metal ion binding"/>
    <property type="evidence" value="ECO:0007669"/>
    <property type="project" value="UniProtKB-KW"/>
</dbReference>
<dbReference type="KEGG" id="hlc:CHINAEXTREME12905"/>
<dbReference type="SUPFAM" id="SSF55186">
    <property type="entry name" value="ThrRS/AlaRS common domain"/>
    <property type="match status" value="1"/>
</dbReference>
<evidence type="ECO:0000256" key="1">
    <source>
        <dbReference type="ARBA" id="ARBA00001947"/>
    </source>
</evidence>
<evidence type="ECO:0000313" key="9">
    <source>
        <dbReference type="Proteomes" id="UP000186547"/>
    </source>
</evidence>
<dbReference type="EMBL" id="CP019285">
    <property type="protein sequence ID" value="APW98622.1"/>
    <property type="molecule type" value="Genomic_DNA"/>
</dbReference>
<evidence type="ECO:0000256" key="4">
    <source>
        <dbReference type="ARBA" id="ARBA00022833"/>
    </source>
</evidence>
<dbReference type="Gene3D" id="2.40.30.130">
    <property type="match status" value="1"/>
</dbReference>
<dbReference type="Gene3D" id="3.30.980.10">
    <property type="entry name" value="Threonyl-trna Synthetase, Chain A, domain 2"/>
    <property type="match status" value="1"/>
</dbReference>
<dbReference type="SMART" id="SM00863">
    <property type="entry name" value="tRNA_SAD"/>
    <property type="match status" value="1"/>
</dbReference>
<dbReference type="Proteomes" id="UP000186547">
    <property type="component" value="Chromosome"/>
</dbReference>
<dbReference type="Pfam" id="PF07973">
    <property type="entry name" value="tRNA_SAD"/>
    <property type="match status" value="1"/>
</dbReference>
<evidence type="ECO:0000256" key="3">
    <source>
        <dbReference type="ARBA" id="ARBA00022723"/>
    </source>
</evidence>
<reference evidence="6" key="3">
    <citation type="submission" date="2017-01" db="EMBL/GenBank/DDBJ databases">
        <authorList>
            <person name="Mah S.A."/>
            <person name="Swanson W.J."/>
            <person name="Moy G.W."/>
            <person name="Vacquier V.D."/>
        </authorList>
    </citation>
    <scope>NUCLEOTIDE SEQUENCE</scope>
    <source>
        <strain evidence="6">AJ5</strain>
    </source>
</reference>
<gene>
    <name evidence="7" type="ORF">C445_10232</name>
    <name evidence="6" type="ORF">CHINAEXTREME_12905</name>
</gene>
<dbReference type="GO" id="GO:0004813">
    <property type="term" value="F:alanine-tRNA ligase activity"/>
    <property type="evidence" value="ECO:0007669"/>
    <property type="project" value="InterPro"/>
</dbReference>
<name>M0LG19_NATLA</name>
<evidence type="ECO:0000313" key="7">
    <source>
        <dbReference type="EMBL" id="EMA32486.1"/>
    </source>
</evidence>
<organism evidence="7 8">
    <name type="scientific">Natronobacterium lacisalsi AJ5</name>
    <dbReference type="NCBI Taxonomy" id="358396"/>
    <lineage>
        <taxon>Archaea</taxon>
        <taxon>Methanobacteriati</taxon>
        <taxon>Methanobacteriota</taxon>
        <taxon>Stenosarchaea group</taxon>
        <taxon>Halobacteria</taxon>
        <taxon>Halobacteriales</taxon>
        <taxon>Natrialbaceae</taxon>
        <taxon>Natronobacterium</taxon>
    </lineage>
</organism>
<dbReference type="PROSITE" id="PS50860">
    <property type="entry name" value="AA_TRNA_LIGASE_II_ALA"/>
    <property type="match status" value="1"/>
</dbReference>
<comment type="subcellular location">
    <subcellularLocation>
        <location evidence="2">Cytoplasm</location>
    </subcellularLocation>
</comment>
<dbReference type="InterPro" id="IPR018163">
    <property type="entry name" value="Thr/Ala-tRNA-synth_IIc_edit"/>
</dbReference>
<dbReference type="InterPro" id="IPR012947">
    <property type="entry name" value="tRNA_SAD"/>
</dbReference>
<keyword evidence="4" id="KW-0862">Zinc</keyword>
<dbReference type="AlphaFoldDB" id="M0LG19"/>
<keyword evidence="3" id="KW-0479">Metal-binding</keyword>
<feature type="domain" description="Alanyl-transfer RNA synthetases family profile" evidence="5">
    <location>
        <begin position="1"/>
        <end position="250"/>
    </location>
</feature>
<evidence type="ECO:0000313" key="6">
    <source>
        <dbReference type="EMBL" id="APW98622.1"/>
    </source>
</evidence>
<sequence length="250" mass="27713">MLLEVQPRPVTELRYLPDADDVTTFTATVTEASRDSVFLDGTYFYPEGGGQPSDRGVLEWDGGVADVVDVKKDHGDVRHDIELRSGEPPAEGTTVEGRIDEERRRRLSRMHTAQHVVSRVVLDEFGASTAGNQVYPDRSRIDFEPASFDEDDLALIERRSNEAIERDLPVVKENRPRPTVEEEVDEGRALLDMIPDSVDPLRVVEIEDFDMCPCGGTHVSSLGELGGITITDTTSKGADVERLEFELSDG</sequence>
<comment type="cofactor">
    <cofactor evidence="1">
        <name>Zn(2+)</name>
        <dbReference type="ChEBI" id="CHEBI:29105"/>
    </cofactor>
</comment>
<dbReference type="GO" id="GO:0003676">
    <property type="term" value="F:nucleic acid binding"/>
    <property type="evidence" value="ECO:0007669"/>
    <property type="project" value="InterPro"/>
</dbReference>
<dbReference type="GO" id="GO:0005737">
    <property type="term" value="C:cytoplasm"/>
    <property type="evidence" value="ECO:0007669"/>
    <property type="project" value="UniProtKB-SubCell"/>
</dbReference>
<dbReference type="InterPro" id="IPR009000">
    <property type="entry name" value="Transl_B-barrel_sf"/>
</dbReference>
<dbReference type="GO" id="GO:0005524">
    <property type="term" value="F:ATP binding"/>
    <property type="evidence" value="ECO:0007669"/>
    <property type="project" value="InterPro"/>
</dbReference>
<dbReference type="Proteomes" id="UP000011555">
    <property type="component" value="Unassembled WGS sequence"/>
</dbReference>
<dbReference type="EMBL" id="AOLZ01000039">
    <property type="protein sequence ID" value="EMA32486.1"/>
    <property type="molecule type" value="Genomic_DNA"/>
</dbReference>
<proteinExistence type="predicted"/>
<reference evidence="6 9" key="1">
    <citation type="journal article" date="2011" name="J. Bacteriol.">
        <title>Genome sequence of Halobiforma lacisalsi AJ5, an extremely halophilic archaeon which harbors a bop gene.</title>
        <authorList>
            <person name="Jiang X."/>
            <person name="Wang S."/>
            <person name="Cheng H."/>
            <person name="Huo Y."/>
            <person name="Zhang X."/>
            <person name="Zhu X."/>
            <person name="Han X."/>
            <person name="Ni P."/>
            <person name="Wu M."/>
        </authorList>
    </citation>
    <scope>NUCLEOTIDE SEQUENCE [LARGE SCALE GENOMIC DNA]</scope>
    <source>
        <strain evidence="6 9">AJ5</strain>
    </source>
</reference>
<dbReference type="PANTHER" id="PTHR43462">
    <property type="entry name" value="ALANYL-TRNA EDITING PROTEIN"/>
    <property type="match status" value="1"/>
</dbReference>
<keyword evidence="7" id="KW-0436">Ligase</keyword>
<dbReference type="InterPro" id="IPR018165">
    <property type="entry name" value="Ala-tRNA-synth_IIc_core"/>
</dbReference>
<dbReference type="InterPro" id="IPR051335">
    <property type="entry name" value="Alanyl-tRNA_Editing_Enzymes"/>
</dbReference>
<dbReference type="eggNOG" id="arCOG01254">
    <property type="taxonomic scope" value="Archaea"/>
</dbReference>
<evidence type="ECO:0000256" key="2">
    <source>
        <dbReference type="ARBA" id="ARBA00004496"/>
    </source>
</evidence>
<dbReference type="STRING" id="358396.CHINAEXTREME_12905"/>
<keyword evidence="7" id="KW-0030">Aminoacyl-tRNA synthetase</keyword>
<protein>
    <submittedName>
        <fullName evidence="6">Alanyl-tRNA editing protein</fullName>
    </submittedName>
    <submittedName>
        <fullName evidence="7">Threonyl/alanyl tRNA synthetase SAD</fullName>
    </submittedName>
</protein>
<dbReference type="GO" id="GO:0002161">
    <property type="term" value="F:aminoacyl-tRNA deacylase activity"/>
    <property type="evidence" value="ECO:0007669"/>
    <property type="project" value="UniProtKB-ARBA"/>
</dbReference>
<dbReference type="SUPFAM" id="SSF50447">
    <property type="entry name" value="Translation proteins"/>
    <property type="match status" value="1"/>
</dbReference>
<evidence type="ECO:0000259" key="5">
    <source>
        <dbReference type="PROSITE" id="PS50860"/>
    </source>
</evidence>
<dbReference type="InterPro" id="IPR018164">
    <property type="entry name" value="Ala-tRNA-synth_IIc_N"/>
</dbReference>